<dbReference type="Pfam" id="PF00443">
    <property type="entry name" value="UCH"/>
    <property type="match status" value="1"/>
</dbReference>
<evidence type="ECO:0000259" key="2">
    <source>
        <dbReference type="PROSITE" id="PS50235"/>
    </source>
</evidence>
<proteinExistence type="inferred from homology"/>
<dbReference type="PANTHER" id="PTHR21646:SF23">
    <property type="entry name" value="UBIQUITIN CARBOXYL-TERMINAL HYDROLASE USP2"/>
    <property type="match status" value="1"/>
</dbReference>
<dbReference type="PROSITE" id="PS50235">
    <property type="entry name" value="USP_3"/>
    <property type="match status" value="1"/>
</dbReference>
<keyword evidence="1" id="KW-0788">Thiol protease</keyword>
<dbReference type="PROSITE" id="PS00973">
    <property type="entry name" value="USP_2"/>
    <property type="match status" value="1"/>
</dbReference>
<sequence length="511" mass="58814">MSQEETPKPSEEIKDSQDDILQIEKGFVKPFGLKNVGNSCYMNSAFQCLFSLPSFVKNLDNMISESENPKLLVEIKNYILDPLHDPTKIREILGERDEIYKGFLQQDSYLLFVNIIDLLSDENEKMIYDLFYGKLNSDIICKKCNDALKGEQVFSSINLSIVGSRQVIYIPYDITKHSIELARIPKVSETIGFEDESIEKVIIKPFLLLAKMNSKFEFIDHLSTEYNQIYAFELPENVKEGFGLTVVQLKTPENIIFTPPFLCEVPIGQNDENQLKKIVLERIKELFPVPTDDSQGVSIDEIESSFKLKRKIESFNFSEKPPFCLEYVTYTVSNKKLLDKKKRSKKPSDEVISIIQLFNGHITKNQLSVGCKLDCDKCHECHRSFQQMKYISFPQILVMHIERGLKTLKKEYSYNSKIFLPQKISVKKDGEFSTLSSIVDESDGCDKYELVAITDHIGNLDSGHYTALAKRGENWYHFNDSNVTQIPEISEPSRTSFTVFYEKINDENNDK</sequence>
<evidence type="ECO:0000256" key="1">
    <source>
        <dbReference type="RuleBase" id="RU366025"/>
    </source>
</evidence>
<accession>A0ABR2GRW9</accession>
<feature type="domain" description="USP" evidence="2">
    <location>
        <begin position="31"/>
        <end position="504"/>
    </location>
</feature>
<dbReference type="Gene3D" id="3.90.70.10">
    <property type="entry name" value="Cysteine proteinases"/>
    <property type="match status" value="2"/>
</dbReference>
<evidence type="ECO:0000313" key="3">
    <source>
        <dbReference type="EMBL" id="KAK8836307.1"/>
    </source>
</evidence>
<dbReference type="InterPro" id="IPR050185">
    <property type="entry name" value="Ub_carboxyl-term_hydrolase"/>
</dbReference>
<organism evidence="3 4">
    <name type="scientific">Tritrichomonas musculus</name>
    <dbReference type="NCBI Taxonomy" id="1915356"/>
    <lineage>
        <taxon>Eukaryota</taxon>
        <taxon>Metamonada</taxon>
        <taxon>Parabasalia</taxon>
        <taxon>Tritrichomonadida</taxon>
        <taxon>Tritrichomonadidae</taxon>
        <taxon>Tritrichomonas</taxon>
    </lineage>
</organism>
<dbReference type="EC" id="3.4.19.12" evidence="1"/>
<comment type="catalytic activity">
    <reaction evidence="1">
        <text>Thiol-dependent hydrolysis of ester, thioester, amide, peptide and isopeptide bonds formed by the C-terminal Gly of ubiquitin (a 76-residue protein attached to proteins as an intracellular targeting signal).</text>
        <dbReference type="EC" id="3.4.19.12"/>
    </reaction>
</comment>
<protein>
    <recommendedName>
        <fullName evidence="1">Ubiquitin carboxyl-terminal hydrolase</fullName>
        <ecNumber evidence="1">3.4.19.12</ecNumber>
    </recommendedName>
</protein>
<dbReference type="SUPFAM" id="SSF54001">
    <property type="entry name" value="Cysteine proteinases"/>
    <property type="match status" value="1"/>
</dbReference>
<dbReference type="PANTHER" id="PTHR21646">
    <property type="entry name" value="UBIQUITIN CARBOXYL-TERMINAL HYDROLASE"/>
    <property type="match status" value="1"/>
</dbReference>
<gene>
    <name evidence="3" type="ORF">M9Y10_039641</name>
</gene>
<dbReference type="Proteomes" id="UP001470230">
    <property type="component" value="Unassembled WGS sequence"/>
</dbReference>
<dbReference type="InterPro" id="IPR001394">
    <property type="entry name" value="Peptidase_C19_UCH"/>
</dbReference>
<dbReference type="InterPro" id="IPR038765">
    <property type="entry name" value="Papain-like_cys_pep_sf"/>
</dbReference>
<keyword evidence="1" id="KW-0833">Ubl conjugation pathway</keyword>
<keyword evidence="4" id="KW-1185">Reference proteome</keyword>
<dbReference type="PROSITE" id="PS00972">
    <property type="entry name" value="USP_1"/>
    <property type="match status" value="1"/>
</dbReference>
<comment type="caution">
    <text evidence="3">The sequence shown here is derived from an EMBL/GenBank/DDBJ whole genome shotgun (WGS) entry which is preliminary data.</text>
</comment>
<comment type="similarity">
    <text evidence="1">Belongs to the peptidase C19 family.</text>
</comment>
<keyword evidence="1" id="KW-0645">Protease</keyword>
<dbReference type="EMBL" id="JAPFFF010000066">
    <property type="protein sequence ID" value="KAK8836307.1"/>
    <property type="molecule type" value="Genomic_DNA"/>
</dbReference>
<dbReference type="InterPro" id="IPR018200">
    <property type="entry name" value="USP_CS"/>
</dbReference>
<evidence type="ECO:0000313" key="4">
    <source>
        <dbReference type="Proteomes" id="UP001470230"/>
    </source>
</evidence>
<keyword evidence="1" id="KW-0378">Hydrolase</keyword>
<dbReference type="InterPro" id="IPR028889">
    <property type="entry name" value="USP"/>
</dbReference>
<name>A0ABR2GRW9_9EUKA</name>
<reference evidence="3 4" key="1">
    <citation type="submission" date="2024-04" db="EMBL/GenBank/DDBJ databases">
        <title>Tritrichomonas musculus Genome.</title>
        <authorList>
            <person name="Alves-Ferreira E."/>
            <person name="Grigg M."/>
            <person name="Lorenzi H."/>
            <person name="Galac M."/>
        </authorList>
    </citation>
    <scope>NUCLEOTIDE SEQUENCE [LARGE SCALE GENOMIC DNA]</scope>
    <source>
        <strain evidence="3 4">EAF2021</strain>
    </source>
</reference>